<feature type="transmembrane region" description="Helical" evidence="2">
    <location>
        <begin position="80"/>
        <end position="105"/>
    </location>
</feature>
<feature type="region of interest" description="Disordered" evidence="1">
    <location>
        <begin position="245"/>
        <end position="266"/>
    </location>
</feature>
<evidence type="ECO:0000313" key="4">
    <source>
        <dbReference type="Proteomes" id="UP001140560"/>
    </source>
</evidence>
<keyword evidence="2" id="KW-0812">Transmembrane</keyword>
<feature type="region of interest" description="Disordered" evidence="1">
    <location>
        <begin position="280"/>
        <end position="299"/>
    </location>
</feature>
<dbReference type="AlphaFoldDB" id="A0A9W8YHN8"/>
<dbReference type="Proteomes" id="UP001140560">
    <property type="component" value="Unassembled WGS sequence"/>
</dbReference>
<gene>
    <name evidence="3" type="ORF">N0V83_001075</name>
</gene>
<accession>A0A9W8YHN8</accession>
<dbReference type="OrthoDB" id="20105at2759"/>
<feature type="compositionally biased region" description="Low complexity" evidence="1">
    <location>
        <begin position="311"/>
        <end position="324"/>
    </location>
</feature>
<comment type="caution">
    <text evidence="3">The sequence shown here is derived from an EMBL/GenBank/DDBJ whole genome shotgun (WGS) entry which is preliminary data.</text>
</comment>
<keyword evidence="2" id="KW-1133">Transmembrane helix</keyword>
<keyword evidence="2" id="KW-0472">Membrane</keyword>
<organism evidence="3 4">
    <name type="scientific">Neocucurbitaria cava</name>
    <dbReference type="NCBI Taxonomy" id="798079"/>
    <lineage>
        <taxon>Eukaryota</taxon>
        <taxon>Fungi</taxon>
        <taxon>Dikarya</taxon>
        <taxon>Ascomycota</taxon>
        <taxon>Pezizomycotina</taxon>
        <taxon>Dothideomycetes</taxon>
        <taxon>Pleosporomycetidae</taxon>
        <taxon>Pleosporales</taxon>
        <taxon>Pleosporineae</taxon>
        <taxon>Cucurbitariaceae</taxon>
        <taxon>Neocucurbitaria</taxon>
    </lineage>
</organism>
<evidence type="ECO:0000313" key="3">
    <source>
        <dbReference type="EMBL" id="KAJ4375798.1"/>
    </source>
</evidence>
<evidence type="ECO:0000256" key="1">
    <source>
        <dbReference type="SAM" id="MobiDB-lite"/>
    </source>
</evidence>
<evidence type="ECO:0000256" key="2">
    <source>
        <dbReference type="SAM" id="Phobius"/>
    </source>
</evidence>
<feature type="compositionally biased region" description="Low complexity" evidence="1">
    <location>
        <begin position="255"/>
        <end position="266"/>
    </location>
</feature>
<sequence length="416" mass="47343">MKPSHSTPSSEAARIPLRRFATHFLLSTLATAIPQLLQYFGGVYLKDMIILMSWSSTHMCGFVFHALSSDAHDMTSIADTIYDAAGSCLIATLHIITILLGRYVGDPDSGFTTRQHIAVHFCLVFYVITELEFYRAYVKFKKFDTYTDCLKYWPLANVDYSFPHRREPFSYMIDLPNSWQRYLDGDNEPRTLWAIACTKSLKVFFAVDLLFSVVCGLAYYLIKRIVNPDAEYDLCDPLIMASNNHNDNPWEDQRSQQGQSYQNQNQNPYQAYGEQTQNPYAQQPLQGQGSTPWSQETSQGLMQNQYSGETQQQHSQPPHHQQPSYHDQGHEEQPPPGLPPRRTATDIALPQGQDRSHQIEVMQSYEAAGRKDEDDSNVEVLQREFPKIDGSLIAAIYGDSKSLSATREMLQALDTE</sequence>
<name>A0A9W8YHN8_9PLEO</name>
<reference evidence="3" key="1">
    <citation type="submission" date="2022-10" db="EMBL/GenBank/DDBJ databases">
        <title>Tapping the CABI collections for fungal endophytes: first genome assemblies for Collariella, Neodidymelliopsis, Ascochyta clinopodiicola, Didymella pomorum, Didymosphaeria variabile, Neocosmospora piperis and Neocucurbitaria cava.</title>
        <authorList>
            <person name="Hill R."/>
        </authorList>
    </citation>
    <scope>NUCLEOTIDE SEQUENCE</scope>
    <source>
        <strain evidence="3">IMI 356814</strain>
    </source>
</reference>
<feature type="transmembrane region" description="Helical" evidence="2">
    <location>
        <begin position="20"/>
        <end position="37"/>
    </location>
</feature>
<dbReference type="EMBL" id="JAPEUY010000002">
    <property type="protein sequence ID" value="KAJ4375798.1"/>
    <property type="molecule type" value="Genomic_DNA"/>
</dbReference>
<proteinExistence type="predicted"/>
<feature type="region of interest" description="Disordered" evidence="1">
    <location>
        <begin position="305"/>
        <end position="355"/>
    </location>
</feature>
<keyword evidence="4" id="KW-1185">Reference proteome</keyword>
<feature type="transmembrane region" description="Helical" evidence="2">
    <location>
        <begin position="117"/>
        <end position="134"/>
    </location>
</feature>
<protein>
    <submittedName>
        <fullName evidence="3">Uncharacterized protein</fullName>
    </submittedName>
</protein>
<feature type="transmembrane region" description="Helical" evidence="2">
    <location>
        <begin position="203"/>
        <end position="222"/>
    </location>
</feature>